<dbReference type="Pfam" id="PF12680">
    <property type="entry name" value="SnoaL_2"/>
    <property type="match status" value="1"/>
</dbReference>
<dbReference type="InterPro" id="IPR032710">
    <property type="entry name" value="NTF2-like_dom_sf"/>
</dbReference>
<comment type="caution">
    <text evidence="2">The sequence shown here is derived from an EMBL/GenBank/DDBJ whole genome shotgun (WGS) entry which is preliminary data.</text>
</comment>
<dbReference type="AlphaFoldDB" id="A0A418XCS0"/>
<feature type="domain" description="SnoaL-like" evidence="1">
    <location>
        <begin position="12"/>
        <end position="110"/>
    </location>
</feature>
<dbReference type="OrthoDB" id="391735at2"/>
<dbReference type="Gene3D" id="3.10.450.50">
    <property type="match status" value="1"/>
</dbReference>
<dbReference type="SUPFAM" id="SSF54427">
    <property type="entry name" value="NTF2-like"/>
    <property type="match status" value="1"/>
</dbReference>
<evidence type="ECO:0000259" key="1">
    <source>
        <dbReference type="Pfam" id="PF12680"/>
    </source>
</evidence>
<reference evidence="2 3" key="1">
    <citation type="submission" date="2018-09" db="EMBL/GenBank/DDBJ databases">
        <authorList>
            <person name="Zhu H."/>
        </authorList>
    </citation>
    <scope>NUCLEOTIDE SEQUENCE [LARGE SCALE GENOMIC DNA]</scope>
    <source>
        <strain evidence="2 3">K1S02-6</strain>
    </source>
</reference>
<dbReference type="Proteomes" id="UP000284021">
    <property type="component" value="Unassembled WGS sequence"/>
</dbReference>
<dbReference type="EMBL" id="QYUR01000006">
    <property type="protein sequence ID" value="RJG10319.1"/>
    <property type="molecule type" value="Genomic_DNA"/>
</dbReference>
<keyword evidence="3" id="KW-1185">Reference proteome</keyword>
<proteinExistence type="predicted"/>
<evidence type="ECO:0000313" key="3">
    <source>
        <dbReference type="Proteomes" id="UP000284021"/>
    </source>
</evidence>
<dbReference type="InterPro" id="IPR037401">
    <property type="entry name" value="SnoaL-like"/>
</dbReference>
<protein>
    <submittedName>
        <fullName evidence="2">Nuclear transport factor 2 family protein</fullName>
    </submittedName>
</protein>
<dbReference type="RefSeq" id="WP_119956000.1">
    <property type="nucleotide sequence ID" value="NZ_QYUR01000006.1"/>
</dbReference>
<evidence type="ECO:0000313" key="2">
    <source>
        <dbReference type="EMBL" id="RJG10319.1"/>
    </source>
</evidence>
<gene>
    <name evidence="2" type="ORF">D3879_20060</name>
</gene>
<name>A0A418XCS0_9PSED</name>
<accession>A0A418XCS0</accession>
<sequence>MSHPNAELISCFYQAFQRLDGEAMAACYAEDVRFSDPVFTDLQGREAGDMWRMLASRAQNFSLTYSDVQADDQQGSARWVATYLFSQTGRTVVNRIQARFVFRDGKIIEHHDHFDLWCWARQALGMKGVLLGWAPPVQGAIRKQAMKGLEIYRAGCS</sequence>
<organism evidence="2 3">
    <name type="scientific">Pseudomonas cavernicola</name>
    <dbReference type="NCBI Taxonomy" id="2320866"/>
    <lineage>
        <taxon>Bacteria</taxon>
        <taxon>Pseudomonadati</taxon>
        <taxon>Pseudomonadota</taxon>
        <taxon>Gammaproteobacteria</taxon>
        <taxon>Pseudomonadales</taxon>
        <taxon>Pseudomonadaceae</taxon>
        <taxon>Pseudomonas</taxon>
    </lineage>
</organism>